<evidence type="ECO:0000256" key="2">
    <source>
        <dbReference type="SAM" id="SignalP"/>
    </source>
</evidence>
<evidence type="ECO:0000313" key="5">
    <source>
        <dbReference type="Proteomes" id="UP000193711"/>
    </source>
</evidence>
<evidence type="ECO:0000259" key="3">
    <source>
        <dbReference type="Pfam" id="PF07995"/>
    </source>
</evidence>
<accession>A0A1X7P076</accession>
<dbReference type="EMBL" id="FXBM01000002">
    <property type="protein sequence ID" value="SMH43239.1"/>
    <property type="molecule type" value="Genomic_DNA"/>
</dbReference>
<dbReference type="Gene3D" id="2.120.10.30">
    <property type="entry name" value="TolB, C-terminal domain"/>
    <property type="match status" value="1"/>
</dbReference>
<keyword evidence="5" id="KW-1185">Reference proteome</keyword>
<dbReference type="OrthoDB" id="9770043at2"/>
<feature type="region of interest" description="Disordered" evidence="1">
    <location>
        <begin position="333"/>
        <end position="357"/>
    </location>
</feature>
<evidence type="ECO:0000313" key="4">
    <source>
        <dbReference type="EMBL" id="SMH43239.1"/>
    </source>
</evidence>
<feature type="compositionally biased region" description="Basic and acidic residues" evidence="1">
    <location>
        <begin position="337"/>
        <end position="349"/>
    </location>
</feature>
<evidence type="ECO:0000256" key="1">
    <source>
        <dbReference type="SAM" id="MobiDB-lite"/>
    </source>
</evidence>
<feature type="signal peptide" evidence="2">
    <location>
        <begin position="1"/>
        <end position="28"/>
    </location>
</feature>
<sequence>MNRTTTRGGLVAATLALGGLLASCTASPPPPSSLLAEGDGEIRTVAQDLEAPWSVAFVDGTAVISERDSGRILEVADDGATREIGVVEGVVAEGESGLLGLAIDGRTLVAYSTGPDGNRIQRFDVSGDPGSLELGDPETILDGIPAARNHDGGRLAIGPDGMLYATVGDAGQRDAAQDLDSFSGKILRMTLDGEAPDDNPYPGSLVYSSGHRNPQGLAWASDGTLFASEFGQDTWDELNIITPGANYGWPLVEGIASRDGYVDPVQQWNPDAASPSGMVAIDDVLYLANLRGQVLRAVPVADPSSQSDYAIGEYGRLRDAVAAPDGTLWIVTSNTDGRGEPGGEDDRVLAVEPPGVH</sequence>
<dbReference type="InterPro" id="IPR012938">
    <property type="entry name" value="Glc/Sorbosone_DH"/>
</dbReference>
<reference evidence="5" key="1">
    <citation type="submission" date="2017-04" db="EMBL/GenBank/DDBJ databases">
        <authorList>
            <person name="Varghese N."/>
            <person name="Submissions S."/>
        </authorList>
    </citation>
    <scope>NUCLEOTIDE SEQUENCE [LARGE SCALE GENOMIC DNA]</scope>
    <source>
        <strain evidence="5">VKM Ac-2121</strain>
    </source>
</reference>
<dbReference type="Proteomes" id="UP000193711">
    <property type="component" value="Unassembled WGS sequence"/>
</dbReference>
<dbReference type="PANTHER" id="PTHR19328:SF13">
    <property type="entry name" value="HIPL1 PROTEIN"/>
    <property type="match status" value="1"/>
</dbReference>
<dbReference type="SUPFAM" id="SSF50952">
    <property type="entry name" value="Soluble quinoprotein glucose dehydrogenase"/>
    <property type="match status" value="1"/>
</dbReference>
<dbReference type="AlphaFoldDB" id="A0A1X7P076"/>
<dbReference type="InterPro" id="IPR011041">
    <property type="entry name" value="Quinoprot_gluc/sorb_DH_b-prop"/>
</dbReference>
<dbReference type="InterPro" id="IPR011042">
    <property type="entry name" value="6-blade_b-propeller_TolB-like"/>
</dbReference>
<dbReference type="STRING" id="1891671.SAMN06295885_2178"/>
<feature type="chain" id="PRO_5038631889" evidence="2">
    <location>
        <begin position="29"/>
        <end position="357"/>
    </location>
</feature>
<dbReference type="PROSITE" id="PS51257">
    <property type="entry name" value="PROKAR_LIPOPROTEIN"/>
    <property type="match status" value="1"/>
</dbReference>
<protein>
    <submittedName>
        <fullName evidence="4">Glucose/arabinose dehydrogenase, beta-propeller fold</fullName>
    </submittedName>
</protein>
<keyword evidence="2" id="KW-0732">Signal</keyword>
<proteinExistence type="predicted"/>
<gene>
    <name evidence="4" type="ORF">SAMN06295885_2178</name>
</gene>
<feature type="domain" description="Glucose/Sorbosone dehydrogenase" evidence="3">
    <location>
        <begin position="49"/>
        <end position="338"/>
    </location>
</feature>
<name>A0A1X7P076_9MICO</name>
<organism evidence="4 5">
    <name type="scientific">Rathayibacter oskolensis</name>
    <dbReference type="NCBI Taxonomy" id="1891671"/>
    <lineage>
        <taxon>Bacteria</taxon>
        <taxon>Bacillati</taxon>
        <taxon>Actinomycetota</taxon>
        <taxon>Actinomycetes</taxon>
        <taxon>Micrococcales</taxon>
        <taxon>Microbacteriaceae</taxon>
        <taxon>Rathayibacter</taxon>
    </lineage>
</organism>
<dbReference type="Pfam" id="PF07995">
    <property type="entry name" value="GSDH"/>
    <property type="match status" value="1"/>
</dbReference>
<dbReference type="PANTHER" id="PTHR19328">
    <property type="entry name" value="HEDGEHOG-INTERACTING PROTEIN"/>
    <property type="match status" value="1"/>
</dbReference>
<dbReference type="RefSeq" id="WP_085476626.1">
    <property type="nucleotide sequence ID" value="NZ_FXBM01000002.1"/>
</dbReference>